<dbReference type="Pfam" id="PF13424">
    <property type="entry name" value="TPR_12"/>
    <property type="match status" value="5"/>
</dbReference>
<dbReference type="EMBL" id="CAJOBA010002449">
    <property type="protein sequence ID" value="CAF3645319.1"/>
    <property type="molecule type" value="Genomic_DNA"/>
</dbReference>
<dbReference type="InterPro" id="IPR019734">
    <property type="entry name" value="TPR_rpt"/>
</dbReference>
<dbReference type="Gene3D" id="3.90.176.10">
    <property type="entry name" value="Toxin ADP-ribosyltransferase, Chain A, domain 1"/>
    <property type="match status" value="1"/>
</dbReference>
<keyword evidence="2 3" id="KW-0802">TPR repeat</keyword>
<organism evidence="6 7">
    <name type="scientific">Didymodactylos carnosus</name>
    <dbReference type="NCBI Taxonomy" id="1234261"/>
    <lineage>
        <taxon>Eukaryota</taxon>
        <taxon>Metazoa</taxon>
        <taxon>Spiralia</taxon>
        <taxon>Gnathifera</taxon>
        <taxon>Rotifera</taxon>
        <taxon>Eurotatoria</taxon>
        <taxon>Bdelloidea</taxon>
        <taxon>Philodinida</taxon>
        <taxon>Philodinidae</taxon>
        <taxon>Didymodactylos</taxon>
    </lineage>
</organism>
<evidence type="ECO:0000259" key="4">
    <source>
        <dbReference type="Pfam" id="PF03496"/>
    </source>
</evidence>
<reference evidence="6" key="1">
    <citation type="submission" date="2021-02" db="EMBL/GenBank/DDBJ databases">
        <authorList>
            <person name="Nowell W R."/>
        </authorList>
    </citation>
    <scope>NUCLEOTIDE SEQUENCE</scope>
</reference>
<feature type="repeat" description="TPR" evidence="3">
    <location>
        <begin position="842"/>
        <end position="875"/>
    </location>
</feature>
<dbReference type="SMART" id="SM00028">
    <property type="entry name" value="TPR"/>
    <property type="match status" value="12"/>
</dbReference>
<dbReference type="Pfam" id="PF03496">
    <property type="entry name" value="ADPrib_exo_Tox"/>
    <property type="match status" value="1"/>
</dbReference>
<feature type="domain" description="ADP ribosyltransferase" evidence="4">
    <location>
        <begin position="280"/>
        <end position="437"/>
    </location>
</feature>
<gene>
    <name evidence="5" type="ORF">OVA965_LOCUS7605</name>
    <name evidence="6" type="ORF">TMI583_LOCUS7600</name>
</gene>
<evidence type="ECO:0000313" key="7">
    <source>
        <dbReference type="Proteomes" id="UP000682733"/>
    </source>
</evidence>
<dbReference type="PROSITE" id="PS50005">
    <property type="entry name" value="TPR"/>
    <property type="match status" value="7"/>
</dbReference>
<dbReference type="SUPFAM" id="SSF81901">
    <property type="entry name" value="HCP-like"/>
    <property type="match status" value="1"/>
</dbReference>
<evidence type="ECO:0000313" key="6">
    <source>
        <dbReference type="EMBL" id="CAF3645319.1"/>
    </source>
</evidence>
<sequence length="983" mass="112892">MLLIGTGQNILAQLGDIEGNSTSGNMSSLSKSTNAIESQAQELSFSYSEVAPYTSHVHVEKNGEHKNTSSSYSFASTTEDYIVVWLDSNIDKSNEIHQNVIMQLQQIVNSVNTFTDANECINFVTQSKYKIFLMIVSNDLGQQIVHLIQDIPQLESIYVFCNGRSDHESWIQQCKKVKGVFTQITYICDSINAKIRRYDNYLTTVNSLFLTDTPIRGLNELDQSFMYSQLLKEILLEMKHDDKKKEMKELVEFLRHQYNGDNYELRSINEFEQNYNWDSSIKWYTKKYFIYSTLNKALRTQDINIIIKMGFFIRDLHRQIEQLHSASVDSIPSTVYRGQALLTAEFEKLRNSKGGLLSFNNFLSTSADQAVSFAFAESNRHESNKTGILFEIEIDSSISYISFAVLDNVGQFGDEKEILFSMNTIFRIGDIEEIKDRLWNVKLILTNDNDEQLKRITDSLRKEIGEGTGWHRLGYLMIMLDEIDKAEKIYTRLLYQTSHDKWQNLAALNNQLGIISEKKGNYKNALSFFQNTRDIEEKFLPPNHLDLSTTYNNIAEIYHTMKDYSSAHDFHQKALIIGQKCRPSSDPLLAATYNNIARLYSSMGDYQNARLSAQNALEIAENSSLGSHPDLAHIYDTLASVYTLLGEYPESLIFYEKAFKVRQKALPPNHASLLTTQNNIASAFNSMGHYSKALPLYKEVLEFRQKSLHPNHPDLALFYRNIGLTYNNMGDQPNALGFCQKALEIQETSASCNKSDIATIYNNIGQVYENKREFETAISYYKKALDIDKEYLPSDHPDLAMTYENLGRVYQEMNDDLNALLSHQKALKIRRNCLAFNYPQLASSYTNIGRCYQNKEKYRTAISFYEKAQEIHEKSAIPNYPELAIVYNNIGTTYHLTKDYSSALSFFQKTLDIETESLGPDHPDLAYIHDNIAYALEGLRQYKEAFNHIKKALDIATRALDPNDTRLPIFQTHFSRLLSWVKI</sequence>
<dbReference type="Gene3D" id="1.25.40.10">
    <property type="entry name" value="Tetratricopeptide repeat domain"/>
    <property type="match status" value="4"/>
</dbReference>
<accession>A0A8S2HP71</accession>
<evidence type="ECO:0000256" key="1">
    <source>
        <dbReference type="ARBA" id="ARBA00022737"/>
    </source>
</evidence>
<dbReference type="EMBL" id="CAJNOK010002449">
    <property type="protein sequence ID" value="CAF0860430.1"/>
    <property type="molecule type" value="Genomic_DNA"/>
</dbReference>
<protein>
    <recommendedName>
        <fullName evidence="4">ADP ribosyltransferase domain-containing protein</fullName>
    </recommendedName>
</protein>
<dbReference type="Proteomes" id="UP000682733">
    <property type="component" value="Unassembled WGS sequence"/>
</dbReference>
<dbReference type="Pfam" id="PF13374">
    <property type="entry name" value="TPR_10"/>
    <property type="match status" value="1"/>
</dbReference>
<feature type="repeat" description="TPR" evidence="3">
    <location>
        <begin position="884"/>
        <end position="917"/>
    </location>
</feature>
<dbReference type="PANTHER" id="PTHR45641">
    <property type="entry name" value="TETRATRICOPEPTIDE REPEAT PROTEIN (AFU_ORTHOLOGUE AFUA_6G03870)"/>
    <property type="match status" value="1"/>
</dbReference>
<dbReference type="PANTHER" id="PTHR45641:SF19">
    <property type="entry name" value="NEPHROCYSTIN-3"/>
    <property type="match status" value="1"/>
</dbReference>
<dbReference type="Proteomes" id="UP000677228">
    <property type="component" value="Unassembled WGS sequence"/>
</dbReference>
<feature type="repeat" description="TPR" evidence="3">
    <location>
        <begin position="800"/>
        <end position="833"/>
    </location>
</feature>
<dbReference type="SUPFAM" id="SSF56399">
    <property type="entry name" value="ADP-ribosylation"/>
    <property type="match status" value="1"/>
</dbReference>
<evidence type="ECO:0000256" key="3">
    <source>
        <dbReference type="PROSITE-ProRule" id="PRU00339"/>
    </source>
</evidence>
<dbReference type="PROSITE" id="PS50293">
    <property type="entry name" value="TPR_REGION"/>
    <property type="match status" value="1"/>
</dbReference>
<evidence type="ECO:0000313" key="5">
    <source>
        <dbReference type="EMBL" id="CAF0860430.1"/>
    </source>
</evidence>
<name>A0A8S2HP71_9BILA</name>
<dbReference type="SUPFAM" id="SSF48452">
    <property type="entry name" value="TPR-like"/>
    <property type="match status" value="1"/>
</dbReference>
<dbReference type="GO" id="GO:0005576">
    <property type="term" value="C:extracellular region"/>
    <property type="evidence" value="ECO:0007669"/>
    <property type="project" value="InterPro"/>
</dbReference>
<dbReference type="InterPro" id="IPR011990">
    <property type="entry name" value="TPR-like_helical_dom_sf"/>
</dbReference>
<dbReference type="AlphaFoldDB" id="A0A8S2HP71"/>
<proteinExistence type="predicted"/>
<feature type="repeat" description="TPR" evidence="3">
    <location>
        <begin position="716"/>
        <end position="749"/>
    </location>
</feature>
<feature type="repeat" description="TPR" evidence="3">
    <location>
        <begin position="758"/>
        <end position="791"/>
    </location>
</feature>
<keyword evidence="1" id="KW-0677">Repeat</keyword>
<feature type="repeat" description="TPR" evidence="3">
    <location>
        <begin position="632"/>
        <end position="665"/>
    </location>
</feature>
<comment type="caution">
    <text evidence="6">The sequence shown here is derived from an EMBL/GenBank/DDBJ whole genome shotgun (WGS) entry which is preliminary data.</text>
</comment>
<dbReference type="PROSITE" id="PS51996">
    <property type="entry name" value="TR_MART"/>
    <property type="match status" value="1"/>
</dbReference>
<dbReference type="InterPro" id="IPR003540">
    <property type="entry name" value="ADP-ribosyltransferase"/>
</dbReference>
<feature type="repeat" description="TPR" evidence="3">
    <location>
        <begin position="590"/>
        <end position="623"/>
    </location>
</feature>
<evidence type="ECO:0000256" key="2">
    <source>
        <dbReference type="ARBA" id="ARBA00022803"/>
    </source>
</evidence>